<dbReference type="SUPFAM" id="SSF46785">
    <property type="entry name" value="Winged helix' DNA-binding domain"/>
    <property type="match status" value="1"/>
</dbReference>
<dbReference type="Gene3D" id="1.10.10.10">
    <property type="entry name" value="Winged helix-like DNA-binding domain superfamily/Winged helix DNA-binding domain"/>
    <property type="match status" value="1"/>
</dbReference>
<keyword evidence="3" id="KW-0804">Transcription</keyword>
<dbReference type="InterPro" id="IPR036390">
    <property type="entry name" value="WH_DNA-bd_sf"/>
</dbReference>
<dbReference type="EMBL" id="JARDXE010000021">
    <property type="protein sequence ID" value="MDE8648718.1"/>
    <property type="molecule type" value="Genomic_DNA"/>
</dbReference>
<dbReference type="SUPFAM" id="SSF54909">
    <property type="entry name" value="Dimeric alpha+beta barrel"/>
    <property type="match status" value="1"/>
</dbReference>
<evidence type="ECO:0000256" key="1">
    <source>
        <dbReference type="ARBA" id="ARBA00023015"/>
    </source>
</evidence>
<dbReference type="Proteomes" id="UP001217325">
    <property type="component" value="Unassembled WGS sequence"/>
</dbReference>
<protein>
    <submittedName>
        <fullName evidence="6">Lrp/AsnC family transcriptional regulator</fullName>
    </submittedName>
</protein>
<dbReference type="InterPro" id="IPR019888">
    <property type="entry name" value="Tscrpt_reg_AsnC-like"/>
</dbReference>
<dbReference type="Gene3D" id="3.30.70.920">
    <property type="match status" value="1"/>
</dbReference>
<dbReference type="InterPro" id="IPR000485">
    <property type="entry name" value="AsnC-type_HTH_dom"/>
</dbReference>
<dbReference type="GO" id="GO:0005829">
    <property type="term" value="C:cytosol"/>
    <property type="evidence" value="ECO:0007669"/>
    <property type="project" value="TreeGrafter"/>
</dbReference>
<dbReference type="Pfam" id="PF13404">
    <property type="entry name" value="HTH_AsnC-type"/>
    <property type="match status" value="1"/>
</dbReference>
<keyword evidence="1" id="KW-0805">Transcription regulation</keyword>
<dbReference type="Pfam" id="PF01037">
    <property type="entry name" value="AsnC_trans_reg"/>
    <property type="match status" value="1"/>
</dbReference>
<feature type="domain" description="HTH asnC-type" evidence="4">
    <location>
        <begin position="7"/>
        <end position="68"/>
    </location>
</feature>
<dbReference type="InterPro" id="IPR019887">
    <property type="entry name" value="Tscrpt_reg_AsnC/Lrp_C"/>
</dbReference>
<dbReference type="GO" id="GO:0043200">
    <property type="term" value="P:response to amino acid"/>
    <property type="evidence" value="ECO:0007669"/>
    <property type="project" value="TreeGrafter"/>
</dbReference>
<evidence type="ECO:0000313" key="5">
    <source>
        <dbReference type="EMBL" id="MDE8648718.1"/>
    </source>
</evidence>
<sequence>MTKNEPLDPVDWKILAELQNDASITNKVLADRVGLATSSCHERVRRLRANGTISGIHAVVDPAAVGRSMQAIIAVQLRPHRRDLVDRFTADALALPETLALFNVSGPEDFFLHVAVRDSAHLQRVLIDHLAAHPEVWHAQTHLIYGKAVTSPIRPDR</sequence>
<dbReference type="Proteomes" id="UP000230886">
    <property type="component" value="Unassembled WGS sequence"/>
</dbReference>
<dbReference type="PANTHER" id="PTHR30154">
    <property type="entry name" value="LEUCINE-RESPONSIVE REGULATORY PROTEIN"/>
    <property type="match status" value="1"/>
</dbReference>
<dbReference type="GO" id="GO:0043565">
    <property type="term" value="F:sequence-specific DNA binding"/>
    <property type="evidence" value="ECO:0007669"/>
    <property type="project" value="InterPro"/>
</dbReference>
<evidence type="ECO:0000313" key="7">
    <source>
        <dbReference type="Proteomes" id="UP000230886"/>
    </source>
</evidence>
<dbReference type="PRINTS" id="PR00033">
    <property type="entry name" value="HTHASNC"/>
</dbReference>
<dbReference type="EMBL" id="NOVD01000026">
    <property type="protein sequence ID" value="PCK24640.1"/>
    <property type="molecule type" value="Genomic_DNA"/>
</dbReference>
<dbReference type="PROSITE" id="PS50956">
    <property type="entry name" value="HTH_ASNC_2"/>
    <property type="match status" value="1"/>
</dbReference>
<accession>A0A069JBQ8</accession>
<organism evidence="6 7">
    <name type="scientific">Rhodococcus qingshengii</name>
    <dbReference type="NCBI Taxonomy" id="334542"/>
    <lineage>
        <taxon>Bacteria</taxon>
        <taxon>Bacillati</taxon>
        <taxon>Actinomycetota</taxon>
        <taxon>Actinomycetes</taxon>
        <taxon>Mycobacteriales</taxon>
        <taxon>Nocardiaceae</taxon>
        <taxon>Rhodococcus</taxon>
        <taxon>Rhodococcus erythropolis group</taxon>
    </lineage>
</organism>
<evidence type="ECO:0000256" key="3">
    <source>
        <dbReference type="ARBA" id="ARBA00023163"/>
    </source>
</evidence>
<keyword evidence="2" id="KW-0238">DNA-binding</keyword>
<evidence type="ECO:0000313" key="6">
    <source>
        <dbReference type="EMBL" id="PCK24640.1"/>
    </source>
</evidence>
<dbReference type="PANTHER" id="PTHR30154:SF54">
    <property type="entry name" value="POSSIBLE TRANSCRIPTIONAL REGULATORY PROTEIN (PROBABLY LRP_ASNC-FAMILY)"/>
    <property type="match status" value="1"/>
</dbReference>
<dbReference type="InterPro" id="IPR011008">
    <property type="entry name" value="Dimeric_a/b-barrel"/>
</dbReference>
<dbReference type="AlphaFoldDB" id="A0A069JBQ8"/>
<name>A0A069JBQ8_RHOSG</name>
<gene>
    <name evidence="6" type="ORF">CHR55_24810</name>
    <name evidence="5" type="ORF">PXH69_27465</name>
</gene>
<reference evidence="5" key="2">
    <citation type="submission" date="2023-02" db="EMBL/GenBank/DDBJ databases">
        <title>A novel hydrolase synthesized by Rhodococcus erythropolis HQ is responsible for the detoxification of Zearalenone.</title>
        <authorList>
            <person name="Hu J."/>
            <person name="Xu J."/>
        </authorList>
    </citation>
    <scope>NUCLEOTIDE SEQUENCE</scope>
    <source>
        <strain evidence="5">HQ</strain>
    </source>
</reference>
<evidence type="ECO:0000256" key="2">
    <source>
        <dbReference type="ARBA" id="ARBA00023125"/>
    </source>
</evidence>
<dbReference type="RefSeq" id="WP_003941284.1">
    <property type="nucleotide sequence ID" value="NZ_AP023172.1"/>
</dbReference>
<comment type="caution">
    <text evidence="6">The sequence shown here is derived from an EMBL/GenBank/DDBJ whole genome shotgun (WGS) entry which is preliminary data.</text>
</comment>
<reference evidence="6 7" key="1">
    <citation type="submission" date="2017-07" db="EMBL/GenBank/DDBJ databases">
        <title>Draft sequence of Rhodococcus enclensis 23b-28.</title>
        <authorList>
            <person name="Besaury L."/>
            <person name="Sancelme M."/>
            <person name="Amato P."/>
            <person name="Lallement A."/>
            <person name="Delort A.-M."/>
        </authorList>
    </citation>
    <scope>NUCLEOTIDE SEQUENCE [LARGE SCALE GENOMIC DNA]</scope>
    <source>
        <strain evidence="6 7">23b-28</strain>
    </source>
</reference>
<dbReference type="GeneID" id="57486113"/>
<proteinExistence type="predicted"/>
<evidence type="ECO:0000259" key="4">
    <source>
        <dbReference type="PROSITE" id="PS50956"/>
    </source>
</evidence>
<accession>A0A1C4G1Q8</accession>
<dbReference type="InterPro" id="IPR036388">
    <property type="entry name" value="WH-like_DNA-bd_sf"/>
</dbReference>
<dbReference type="SMART" id="SM00344">
    <property type="entry name" value="HTH_ASNC"/>
    <property type="match status" value="1"/>
</dbReference>